<dbReference type="RefSeq" id="WP_184813725.1">
    <property type="nucleotide sequence ID" value="NZ_JACHJQ010000006.1"/>
</dbReference>
<dbReference type="CDD" id="cd04301">
    <property type="entry name" value="NAT_SF"/>
    <property type="match status" value="1"/>
</dbReference>
<evidence type="ECO:0000313" key="3">
    <source>
        <dbReference type="Proteomes" id="UP000520767"/>
    </source>
</evidence>
<dbReference type="InterPro" id="IPR000182">
    <property type="entry name" value="GNAT_dom"/>
</dbReference>
<dbReference type="InterPro" id="IPR016181">
    <property type="entry name" value="Acyl_CoA_acyltransferase"/>
</dbReference>
<protein>
    <submittedName>
        <fullName evidence="2">GNAT superfamily N-acetyltransferase</fullName>
    </submittedName>
</protein>
<dbReference type="AlphaFoldDB" id="A0A7W7VH29"/>
<dbReference type="SUPFAM" id="SSF55729">
    <property type="entry name" value="Acyl-CoA N-acyltransferases (Nat)"/>
    <property type="match status" value="1"/>
</dbReference>
<proteinExistence type="predicted"/>
<sequence length="168" mass="18800">MIRLLRPDDADALTRMLARCSPMTRYRRFHGVVAEFPPAYLRRCLTGEHTAMVAEEDGEIVAFASVGPVFEEPAVHEAATIVEDRWQSKGLGRELVTALLAHAGVAVVRMEVCQTSLLGYLTRTLPVVSARHHGCDTTLDLDVRSAVEQWRQLRDDGRERARVPPDPR</sequence>
<dbReference type="EMBL" id="JACHJQ010000006">
    <property type="protein sequence ID" value="MBB4909645.1"/>
    <property type="molecule type" value="Genomic_DNA"/>
</dbReference>
<name>A0A7W7VH29_9PSEU</name>
<gene>
    <name evidence="2" type="ORF">FHR82_005903</name>
</gene>
<keyword evidence="2" id="KW-0808">Transferase</keyword>
<organism evidence="2 3">
    <name type="scientific">Actinophytocola algeriensis</name>
    <dbReference type="NCBI Taxonomy" id="1768010"/>
    <lineage>
        <taxon>Bacteria</taxon>
        <taxon>Bacillati</taxon>
        <taxon>Actinomycetota</taxon>
        <taxon>Actinomycetes</taxon>
        <taxon>Pseudonocardiales</taxon>
        <taxon>Pseudonocardiaceae</taxon>
    </lineage>
</organism>
<accession>A0A7W7VH29</accession>
<evidence type="ECO:0000259" key="1">
    <source>
        <dbReference type="PROSITE" id="PS51186"/>
    </source>
</evidence>
<reference evidence="2 3" key="1">
    <citation type="submission" date="2020-08" db="EMBL/GenBank/DDBJ databases">
        <title>Genomic Encyclopedia of Type Strains, Phase III (KMG-III): the genomes of soil and plant-associated and newly described type strains.</title>
        <authorList>
            <person name="Whitman W."/>
        </authorList>
    </citation>
    <scope>NUCLEOTIDE SEQUENCE [LARGE SCALE GENOMIC DNA]</scope>
    <source>
        <strain evidence="2 3">CECT 8960</strain>
    </source>
</reference>
<keyword evidence="3" id="KW-1185">Reference proteome</keyword>
<comment type="caution">
    <text evidence="2">The sequence shown here is derived from an EMBL/GenBank/DDBJ whole genome shotgun (WGS) entry which is preliminary data.</text>
</comment>
<dbReference type="Pfam" id="PF00583">
    <property type="entry name" value="Acetyltransf_1"/>
    <property type="match status" value="1"/>
</dbReference>
<dbReference type="Gene3D" id="3.40.630.30">
    <property type="match status" value="1"/>
</dbReference>
<feature type="domain" description="N-acetyltransferase" evidence="1">
    <location>
        <begin position="1"/>
        <end position="142"/>
    </location>
</feature>
<evidence type="ECO:0000313" key="2">
    <source>
        <dbReference type="EMBL" id="MBB4909645.1"/>
    </source>
</evidence>
<dbReference type="Proteomes" id="UP000520767">
    <property type="component" value="Unassembled WGS sequence"/>
</dbReference>
<dbReference type="PROSITE" id="PS51186">
    <property type="entry name" value="GNAT"/>
    <property type="match status" value="1"/>
</dbReference>
<dbReference type="GO" id="GO:0016747">
    <property type="term" value="F:acyltransferase activity, transferring groups other than amino-acyl groups"/>
    <property type="evidence" value="ECO:0007669"/>
    <property type="project" value="InterPro"/>
</dbReference>